<dbReference type="GO" id="GO:0016829">
    <property type="term" value="F:lyase activity"/>
    <property type="evidence" value="ECO:0007669"/>
    <property type="project" value="UniProtKB-KW"/>
</dbReference>
<dbReference type="HAMAP" id="MF_00278">
    <property type="entry name" value="HisH"/>
    <property type="match status" value="1"/>
</dbReference>
<dbReference type="NCBIfam" id="TIGR01855">
    <property type="entry name" value="IMP_synth_hisH"/>
    <property type="match status" value="1"/>
</dbReference>
<keyword evidence="8 12" id="KW-0368">Histidine biosynthesis</keyword>
<evidence type="ECO:0000256" key="12">
    <source>
        <dbReference type="HAMAP-Rule" id="MF_00278"/>
    </source>
</evidence>
<evidence type="ECO:0000256" key="11">
    <source>
        <dbReference type="ARBA" id="ARBA00049534"/>
    </source>
</evidence>
<proteinExistence type="inferred from homology"/>
<comment type="catalytic activity">
    <reaction evidence="11 12">
        <text>L-glutamine + H2O = L-glutamate + NH4(+)</text>
        <dbReference type="Rhea" id="RHEA:15889"/>
        <dbReference type="ChEBI" id="CHEBI:15377"/>
        <dbReference type="ChEBI" id="CHEBI:28938"/>
        <dbReference type="ChEBI" id="CHEBI:29985"/>
        <dbReference type="ChEBI" id="CHEBI:58359"/>
        <dbReference type="EC" id="3.5.1.2"/>
    </reaction>
</comment>
<dbReference type="InterPro" id="IPR017926">
    <property type="entry name" value="GATASE"/>
</dbReference>
<keyword evidence="4 12" id="KW-0963">Cytoplasm</keyword>
<dbReference type="GO" id="GO:0000107">
    <property type="term" value="F:imidazoleglycerol-phosphate synthase activity"/>
    <property type="evidence" value="ECO:0007669"/>
    <property type="project" value="UniProtKB-UniRule"/>
</dbReference>
<dbReference type="PANTHER" id="PTHR42701">
    <property type="entry name" value="IMIDAZOLE GLYCEROL PHOSPHATE SYNTHASE SUBUNIT HISH"/>
    <property type="match status" value="1"/>
</dbReference>
<feature type="active site" description="Nucleophile" evidence="12 13">
    <location>
        <position position="80"/>
    </location>
</feature>
<dbReference type="EC" id="3.5.1.2" evidence="12"/>
<dbReference type="PIRSF" id="PIRSF000495">
    <property type="entry name" value="Amidotransf_hisH"/>
    <property type="match status" value="1"/>
</dbReference>
<comment type="subcellular location">
    <subcellularLocation>
        <location evidence="1 12">Cytoplasm</location>
    </subcellularLocation>
</comment>
<comment type="catalytic activity">
    <reaction evidence="10 12">
        <text>5-[(5-phospho-1-deoxy-D-ribulos-1-ylimino)methylamino]-1-(5-phospho-beta-D-ribosyl)imidazole-4-carboxamide + L-glutamine = D-erythro-1-(imidazol-4-yl)glycerol 3-phosphate + 5-amino-1-(5-phospho-beta-D-ribosyl)imidazole-4-carboxamide + L-glutamate + H(+)</text>
        <dbReference type="Rhea" id="RHEA:24793"/>
        <dbReference type="ChEBI" id="CHEBI:15378"/>
        <dbReference type="ChEBI" id="CHEBI:29985"/>
        <dbReference type="ChEBI" id="CHEBI:58278"/>
        <dbReference type="ChEBI" id="CHEBI:58359"/>
        <dbReference type="ChEBI" id="CHEBI:58475"/>
        <dbReference type="ChEBI" id="CHEBI:58525"/>
        <dbReference type="EC" id="4.3.2.10"/>
    </reaction>
</comment>
<evidence type="ECO:0000256" key="7">
    <source>
        <dbReference type="ARBA" id="ARBA00022962"/>
    </source>
</evidence>
<dbReference type="RefSeq" id="WP_130305729.1">
    <property type="nucleotide sequence ID" value="NZ_SHKN01000001.1"/>
</dbReference>
<keyword evidence="6 12" id="KW-0378">Hydrolase</keyword>
<evidence type="ECO:0000313" key="16">
    <source>
        <dbReference type="Proteomes" id="UP000293562"/>
    </source>
</evidence>
<dbReference type="EMBL" id="SHKN01000001">
    <property type="protein sequence ID" value="RZT95800.1"/>
    <property type="molecule type" value="Genomic_DNA"/>
</dbReference>
<comment type="subunit">
    <text evidence="3 12">Heterodimer of HisH and HisF.</text>
</comment>
<evidence type="ECO:0000256" key="2">
    <source>
        <dbReference type="ARBA" id="ARBA00005091"/>
    </source>
</evidence>
<dbReference type="AlphaFoldDB" id="A0A4Q7VI40"/>
<protein>
    <recommendedName>
        <fullName evidence="12">Imidazole glycerol phosphate synthase subunit HisH</fullName>
        <ecNumber evidence="12">4.3.2.10</ecNumber>
    </recommendedName>
    <alternativeName>
        <fullName evidence="12">IGP synthase glutaminase subunit</fullName>
        <ecNumber evidence="12">3.5.1.2</ecNumber>
    </alternativeName>
    <alternativeName>
        <fullName evidence="12">IGP synthase subunit HisH</fullName>
    </alternativeName>
    <alternativeName>
        <fullName evidence="12">ImGP synthase subunit HisH</fullName>
        <shortName evidence="12">IGPS subunit HisH</shortName>
    </alternativeName>
</protein>
<accession>A0A4Q7VI40</accession>
<dbReference type="Gene3D" id="3.40.50.880">
    <property type="match status" value="1"/>
</dbReference>
<evidence type="ECO:0000256" key="5">
    <source>
        <dbReference type="ARBA" id="ARBA00022605"/>
    </source>
</evidence>
<dbReference type="OrthoDB" id="9807137at2"/>
<organism evidence="15 16">
    <name type="scientific">Ancylomarina subtilis</name>
    <dbReference type="NCBI Taxonomy" id="1639035"/>
    <lineage>
        <taxon>Bacteria</taxon>
        <taxon>Pseudomonadati</taxon>
        <taxon>Bacteroidota</taxon>
        <taxon>Bacteroidia</taxon>
        <taxon>Marinilabiliales</taxon>
        <taxon>Marinifilaceae</taxon>
        <taxon>Ancylomarina</taxon>
    </lineage>
</organism>
<comment type="function">
    <text evidence="12">IGPS catalyzes the conversion of PRFAR and glutamine to IGP, AICAR and glutamate. The HisH subunit catalyzes the hydrolysis of glutamine to glutamate and ammonia as part of the synthesis of IGP and AICAR. The resulting ammonia molecule is channeled to the active site of HisF.</text>
</comment>
<dbReference type="PANTHER" id="PTHR42701:SF1">
    <property type="entry name" value="IMIDAZOLE GLYCEROL PHOSPHATE SYNTHASE SUBUNIT HISH"/>
    <property type="match status" value="1"/>
</dbReference>
<evidence type="ECO:0000256" key="3">
    <source>
        <dbReference type="ARBA" id="ARBA00011152"/>
    </source>
</evidence>
<evidence type="ECO:0000259" key="14">
    <source>
        <dbReference type="Pfam" id="PF00117"/>
    </source>
</evidence>
<comment type="caution">
    <text evidence="15">The sequence shown here is derived from an EMBL/GenBank/DDBJ whole genome shotgun (WGS) entry which is preliminary data.</text>
</comment>
<evidence type="ECO:0000256" key="8">
    <source>
        <dbReference type="ARBA" id="ARBA00023102"/>
    </source>
</evidence>
<dbReference type="UniPathway" id="UPA00031">
    <property type="reaction ID" value="UER00010"/>
</dbReference>
<keyword evidence="16" id="KW-1185">Reference proteome</keyword>
<dbReference type="FunFam" id="3.40.50.880:FF:000009">
    <property type="entry name" value="Imidazole glycerol phosphate synthase subunit HisH"/>
    <property type="match status" value="1"/>
</dbReference>
<evidence type="ECO:0000313" key="15">
    <source>
        <dbReference type="EMBL" id="RZT95800.1"/>
    </source>
</evidence>
<dbReference type="Pfam" id="PF00117">
    <property type="entry name" value="GATase"/>
    <property type="match status" value="1"/>
</dbReference>
<dbReference type="EC" id="4.3.2.10" evidence="12"/>
<keyword evidence="5 12" id="KW-0028">Amino-acid biosynthesis</keyword>
<dbReference type="GO" id="GO:0004359">
    <property type="term" value="F:glutaminase activity"/>
    <property type="evidence" value="ECO:0007669"/>
    <property type="project" value="UniProtKB-EC"/>
</dbReference>
<dbReference type="GO" id="GO:0005737">
    <property type="term" value="C:cytoplasm"/>
    <property type="evidence" value="ECO:0007669"/>
    <property type="project" value="UniProtKB-SubCell"/>
</dbReference>
<comment type="pathway">
    <text evidence="2 12">Amino-acid biosynthesis; L-histidine biosynthesis; L-histidine from 5-phospho-alpha-D-ribose 1-diphosphate: step 5/9.</text>
</comment>
<dbReference type="GO" id="GO:0000105">
    <property type="term" value="P:L-histidine biosynthetic process"/>
    <property type="evidence" value="ECO:0007669"/>
    <property type="project" value="UniProtKB-UniRule"/>
</dbReference>
<dbReference type="InterPro" id="IPR010139">
    <property type="entry name" value="Imidazole-glycPsynth_HisH"/>
</dbReference>
<name>A0A4Q7VI40_9BACT</name>
<evidence type="ECO:0000256" key="1">
    <source>
        <dbReference type="ARBA" id="ARBA00004496"/>
    </source>
</evidence>
<evidence type="ECO:0000256" key="13">
    <source>
        <dbReference type="PIRSR" id="PIRSR000495-1"/>
    </source>
</evidence>
<evidence type="ECO:0000256" key="6">
    <source>
        <dbReference type="ARBA" id="ARBA00022801"/>
    </source>
</evidence>
<dbReference type="SUPFAM" id="SSF52317">
    <property type="entry name" value="Class I glutamine amidotransferase-like"/>
    <property type="match status" value="1"/>
</dbReference>
<dbReference type="Proteomes" id="UP000293562">
    <property type="component" value="Unassembled WGS sequence"/>
</dbReference>
<dbReference type="PROSITE" id="PS51273">
    <property type="entry name" value="GATASE_TYPE_1"/>
    <property type="match status" value="1"/>
</dbReference>
<feature type="active site" evidence="12 13">
    <location>
        <position position="180"/>
    </location>
</feature>
<reference evidence="15 16" key="1">
    <citation type="submission" date="2019-02" db="EMBL/GenBank/DDBJ databases">
        <title>Genomic Encyclopedia of Type Strains, Phase IV (KMG-IV): sequencing the most valuable type-strain genomes for metagenomic binning, comparative biology and taxonomic classification.</title>
        <authorList>
            <person name="Goeker M."/>
        </authorList>
    </citation>
    <scope>NUCLEOTIDE SEQUENCE [LARGE SCALE GENOMIC DNA]</scope>
    <source>
        <strain evidence="15 16">DSM 28825</strain>
    </source>
</reference>
<feature type="domain" description="Glutamine amidotransferase" evidence="14">
    <location>
        <begin position="7"/>
        <end position="194"/>
    </location>
</feature>
<keyword evidence="9 12" id="KW-0456">Lyase</keyword>
<gene>
    <name evidence="12" type="primary">hisH</name>
    <name evidence="15" type="ORF">EV201_0426</name>
</gene>
<dbReference type="InterPro" id="IPR029062">
    <property type="entry name" value="Class_I_gatase-like"/>
</dbReference>
<evidence type="ECO:0000256" key="4">
    <source>
        <dbReference type="ARBA" id="ARBA00022490"/>
    </source>
</evidence>
<evidence type="ECO:0000256" key="9">
    <source>
        <dbReference type="ARBA" id="ARBA00023239"/>
    </source>
</evidence>
<feature type="active site" evidence="12 13">
    <location>
        <position position="178"/>
    </location>
</feature>
<keyword evidence="7 12" id="KW-0315">Glutamine amidotransferase</keyword>
<evidence type="ECO:0000256" key="10">
    <source>
        <dbReference type="ARBA" id="ARBA00047838"/>
    </source>
</evidence>
<sequence length="196" mass="22036">MEKQNIVIIDYEAGNVQSVKYALERLGVNAEISNCEKTIRQADKVIFPGVGEAAWAMKKLKETGLDQLIPQLKQPVLGICLGMQLMCAHSEEGNTKGLGLFPVNTLKFPAEDKVPHMGWNQIRQLKGKLFEGIETESYAYFVHSYYVPLNEYATAETHYIKSFSASLQKDNFYACQFHPEKSGDIGQAILNNFIKL</sequence>
<dbReference type="CDD" id="cd01748">
    <property type="entry name" value="GATase1_IGP_Synthase"/>
    <property type="match status" value="1"/>
</dbReference>